<dbReference type="FunFam" id="3.30.300.20:FF:000002">
    <property type="entry name" value="Transcription termination/antitermination protein NusA"/>
    <property type="match status" value="1"/>
</dbReference>
<dbReference type="InterPro" id="IPR025249">
    <property type="entry name" value="TF_NusA_KH_1st"/>
</dbReference>
<dbReference type="PROSITE" id="PS50126">
    <property type="entry name" value="S1"/>
    <property type="match status" value="1"/>
</dbReference>
<proteinExistence type="inferred from homology"/>
<dbReference type="InterPro" id="IPR009019">
    <property type="entry name" value="KH_sf_prok-type"/>
</dbReference>
<evidence type="ECO:0000256" key="2">
    <source>
        <dbReference type="ARBA" id="ARBA00022490"/>
    </source>
</evidence>
<gene>
    <name evidence="7 10" type="primary">nusA</name>
    <name evidence="10" type="ORF">COS99_02755</name>
</gene>
<dbReference type="Pfam" id="PF00575">
    <property type="entry name" value="S1"/>
    <property type="match status" value="1"/>
</dbReference>
<dbReference type="PROSITE" id="PS50084">
    <property type="entry name" value="KH_TYPE_1"/>
    <property type="match status" value="1"/>
</dbReference>
<dbReference type="PANTHER" id="PTHR22648:SF0">
    <property type="entry name" value="TRANSCRIPTION TERMINATION_ANTITERMINATION PROTEIN NUSA"/>
    <property type="match status" value="1"/>
</dbReference>
<dbReference type="FunFam" id="2.40.50.140:FF:000058">
    <property type="entry name" value="Transcription termination/antitermination protein NusA"/>
    <property type="match status" value="1"/>
</dbReference>
<dbReference type="PROSITE" id="PS50823">
    <property type="entry name" value="KH_TYPE_2"/>
    <property type="match status" value="1"/>
</dbReference>
<keyword evidence="4 7" id="KW-0694">RNA-binding</keyword>
<dbReference type="Pfam" id="PF26594">
    <property type="entry name" value="KH_NusA_2nd"/>
    <property type="match status" value="1"/>
</dbReference>
<dbReference type="AlphaFoldDB" id="A0A2J0KUB7"/>
<dbReference type="InterPro" id="IPR012340">
    <property type="entry name" value="NA-bd_OB-fold"/>
</dbReference>
<keyword evidence="6 7" id="KW-0804">Transcription</keyword>
<dbReference type="InterPro" id="IPR003583">
    <property type="entry name" value="Hlx-hairpin-Hlx_DNA-bd_motif"/>
</dbReference>
<dbReference type="SUPFAM" id="SSF50249">
    <property type="entry name" value="Nucleic acid-binding proteins"/>
    <property type="match status" value="1"/>
</dbReference>
<dbReference type="Gene3D" id="3.30.300.20">
    <property type="match status" value="2"/>
</dbReference>
<dbReference type="GO" id="GO:0031564">
    <property type="term" value="P:transcription antitermination"/>
    <property type="evidence" value="ECO:0007669"/>
    <property type="project" value="UniProtKB-UniRule"/>
</dbReference>
<dbReference type="Gene3D" id="3.30.1480.10">
    <property type="entry name" value="NusA, N-terminal domain"/>
    <property type="match status" value="1"/>
</dbReference>
<dbReference type="InterPro" id="IPR058582">
    <property type="entry name" value="KH_NusA_2nd"/>
</dbReference>
<dbReference type="EMBL" id="PEWV01000025">
    <property type="protein sequence ID" value="PIU42005.1"/>
    <property type="molecule type" value="Genomic_DNA"/>
</dbReference>
<dbReference type="InterPro" id="IPR036555">
    <property type="entry name" value="NusA_N_sf"/>
</dbReference>
<comment type="similarity">
    <text evidence="7">Belongs to the NusA family.</text>
</comment>
<dbReference type="GO" id="GO:0006281">
    <property type="term" value="P:DNA repair"/>
    <property type="evidence" value="ECO:0007669"/>
    <property type="project" value="InterPro"/>
</dbReference>
<evidence type="ECO:0000259" key="9">
    <source>
        <dbReference type="PROSITE" id="PS50823"/>
    </source>
</evidence>
<dbReference type="Pfam" id="PF13184">
    <property type="entry name" value="KH_NusA_1st"/>
    <property type="match status" value="1"/>
</dbReference>
<comment type="subcellular location">
    <subcellularLocation>
        <location evidence="7">Cytoplasm</location>
    </subcellularLocation>
</comment>
<organism evidence="10 11">
    <name type="scientific">Candidatus Aquitaenariimonas noxiae</name>
    <dbReference type="NCBI Taxonomy" id="1974741"/>
    <lineage>
        <taxon>Bacteria</taxon>
        <taxon>Pseudomonadati</taxon>
        <taxon>Candidatus Omnitrophota</taxon>
        <taxon>Candidatus Aquitaenariimonas</taxon>
    </lineage>
</organism>
<evidence type="ECO:0000256" key="3">
    <source>
        <dbReference type="ARBA" id="ARBA00022814"/>
    </source>
</evidence>
<evidence type="ECO:0000256" key="4">
    <source>
        <dbReference type="ARBA" id="ARBA00022884"/>
    </source>
</evidence>
<evidence type="ECO:0000256" key="6">
    <source>
        <dbReference type="ARBA" id="ARBA00023163"/>
    </source>
</evidence>
<evidence type="ECO:0000256" key="1">
    <source>
        <dbReference type="ARBA" id="ARBA00022472"/>
    </source>
</evidence>
<dbReference type="CDD" id="cd02134">
    <property type="entry name" value="KH-II_NusA_rpt1"/>
    <property type="match status" value="1"/>
</dbReference>
<dbReference type="InterPro" id="IPR003029">
    <property type="entry name" value="S1_domain"/>
</dbReference>
<dbReference type="FunFam" id="3.30.300.20:FF:000005">
    <property type="entry name" value="Transcription termination/antitermination protein NusA"/>
    <property type="match status" value="1"/>
</dbReference>
<sequence length="387" mass="43132">MNNELLVILDSIEREKGIEKETLFKAIEAALQSAARKMVDKDLPQPSVSIDRKTGEIKIYSGDKEINSDEFGRIAAQTAKQVIIQKIREAEREVIFDDYQNRVGNIVSGMVHRFEKGDIIIDLGKAEAVLPRKEQVPRERYKQGERIRGYVLEVQKTTRGPEIVLSRVNPGFVKKLFELEVPEISEGIVEMKAIAREAGVRCKMAVSSKDEKVDAVGACVGMRGNRVRNIVGELHGERIDIIRWSDDVREYVKAALSPAEVMNINVNKEKKRIEVIVKDDQLSIAIGKHGQNVRLASQLLNMEIDVRGVEKKPTEAKAEVKAPSILELEGVGKKTRQTLLEGGFDTIEKIANTSVDELVKFKGIGKKSAEKIITSANAALEKKNKGI</sequence>
<keyword evidence="2 7" id="KW-0963">Cytoplasm</keyword>
<evidence type="ECO:0000313" key="10">
    <source>
        <dbReference type="EMBL" id="PIU42005.1"/>
    </source>
</evidence>
<comment type="subunit">
    <text evidence="7">Monomer. Binds directly to the core enzyme of the DNA-dependent RNA polymerase and to nascent RNA.</text>
</comment>
<dbReference type="InterPro" id="IPR010213">
    <property type="entry name" value="TF_NusA"/>
</dbReference>
<dbReference type="SMART" id="SM00322">
    <property type="entry name" value="KH"/>
    <property type="match status" value="2"/>
</dbReference>
<comment type="caution">
    <text evidence="10">The sequence shown here is derived from an EMBL/GenBank/DDBJ whole genome shotgun (WGS) entry which is preliminary data.</text>
</comment>
<dbReference type="CDD" id="cd04455">
    <property type="entry name" value="S1_NusA"/>
    <property type="match status" value="1"/>
</dbReference>
<keyword evidence="1 7" id="KW-0806">Transcription termination</keyword>
<dbReference type="Gene3D" id="2.40.50.140">
    <property type="entry name" value="Nucleic acid-binding proteins"/>
    <property type="match status" value="1"/>
</dbReference>
<dbReference type="InterPro" id="IPR015946">
    <property type="entry name" value="KH_dom-like_a/b"/>
</dbReference>
<dbReference type="Proteomes" id="UP000230052">
    <property type="component" value="Unassembled WGS sequence"/>
</dbReference>
<accession>A0A2J0KUB7</accession>
<comment type="function">
    <text evidence="7">Participates in both transcription termination and antitermination.</text>
</comment>
<dbReference type="Gene3D" id="1.10.150.20">
    <property type="entry name" value="5' to 3' exonuclease, C-terminal subdomain"/>
    <property type="match status" value="1"/>
</dbReference>
<dbReference type="InterPro" id="IPR004044">
    <property type="entry name" value="KH_dom_type_2"/>
</dbReference>
<feature type="domain" description="S1 motif" evidence="8">
    <location>
        <begin position="104"/>
        <end position="168"/>
    </location>
</feature>
<dbReference type="SUPFAM" id="SSF69705">
    <property type="entry name" value="Transcription factor NusA, N-terminal domain"/>
    <property type="match status" value="1"/>
</dbReference>
<dbReference type="GO" id="GO:0003677">
    <property type="term" value="F:DNA binding"/>
    <property type="evidence" value="ECO:0007669"/>
    <property type="project" value="InterPro"/>
</dbReference>
<dbReference type="GO" id="GO:0005829">
    <property type="term" value="C:cytosol"/>
    <property type="evidence" value="ECO:0007669"/>
    <property type="project" value="TreeGrafter"/>
</dbReference>
<dbReference type="NCBIfam" id="TIGR01953">
    <property type="entry name" value="NusA"/>
    <property type="match status" value="1"/>
</dbReference>
<evidence type="ECO:0000259" key="8">
    <source>
        <dbReference type="PROSITE" id="PS50126"/>
    </source>
</evidence>
<keyword evidence="3 7" id="KW-0889">Transcription antitermination</keyword>
<dbReference type="SUPFAM" id="SSF47794">
    <property type="entry name" value="Rad51 N-terminal domain-like"/>
    <property type="match status" value="1"/>
</dbReference>
<name>A0A2J0KUB7_9BACT</name>
<dbReference type="InterPro" id="IPR004087">
    <property type="entry name" value="KH_dom"/>
</dbReference>
<evidence type="ECO:0000313" key="11">
    <source>
        <dbReference type="Proteomes" id="UP000230052"/>
    </source>
</evidence>
<reference evidence="10 11" key="1">
    <citation type="submission" date="2017-09" db="EMBL/GenBank/DDBJ databases">
        <title>Depth-based differentiation of microbial function through sediment-hosted aquifers and enrichment of novel symbionts in the deep terrestrial subsurface.</title>
        <authorList>
            <person name="Probst A.J."/>
            <person name="Ladd B."/>
            <person name="Jarett J.K."/>
            <person name="Geller-Mcgrath D.E."/>
            <person name="Sieber C.M."/>
            <person name="Emerson J.B."/>
            <person name="Anantharaman K."/>
            <person name="Thomas B.C."/>
            <person name="Malmstrom R."/>
            <person name="Stieglmeier M."/>
            <person name="Klingl A."/>
            <person name="Woyke T."/>
            <person name="Ryan C.M."/>
            <person name="Banfield J.F."/>
        </authorList>
    </citation>
    <scope>NUCLEOTIDE SEQUENCE [LARGE SCALE GENOMIC DNA]</scope>
    <source>
        <strain evidence="10">CG07_land_8_20_14_0_80_42_15</strain>
    </source>
</reference>
<feature type="domain" description="KH type-2" evidence="9">
    <location>
        <begin position="248"/>
        <end position="324"/>
    </location>
</feature>
<dbReference type="SUPFAM" id="SSF54814">
    <property type="entry name" value="Prokaryotic type KH domain (KH-domain type II)"/>
    <property type="match status" value="2"/>
</dbReference>
<dbReference type="SMART" id="SM00278">
    <property type="entry name" value="HhH1"/>
    <property type="match status" value="2"/>
</dbReference>
<evidence type="ECO:0000256" key="7">
    <source>
        <dbReference type="HAMAP-Rule" id="MF_00945"/>
    </source>
</evidence>
<dbReference type="HAMAP" id="MF_00945_B">
    <property type="entry name" value="NusA_B"/>
    <property type="match status" value="1"/>
</dbReference>
<dbReference type="SMART" id="SM00316">
    <property type="entry name" value="S1"/>
    <property type="match status" value="1"/>
</dbReference>
<dbReference type="Pfam" id="PF14520">
    <property type="entry name" value="HHH_5"/>
    <property type="match status" value="1"/>
</dbReference>
<dbReference type="GO" id="GO:0003723">
    <property type="term" value="F:RNA binding"/>
    <property type="evidence" value="ECO:0007669"/>
    <property type="project" value="UniProtKB-UniRule"/>
</dbReference>
<dbReference type="GO" id="GO:0000166">
    <property type="term" value="F:nucleotide binding"/>
    <property type="evidence" value="ECO:0007669"/>
    <property type="project" value="InterPro"/>
</dbReference>
<keyword evidence="5 7" id="KW-0805">Transcription regulation</keyword>
<dbReference type="CDD" id="cd22529">
    <property type="entry name" value="KH-II_NusA_rpt2"/>
    <property type="match status" value="1"/>
</dbReference>
<dbReference type="InterPro" id="IPR013735">
    <property type="entry name" value="TF_NusA_N"/>
</dbReference>
<dbReference type="GO" id="GO:0006353">
    <property type="term" value="P:DNA-templated transcription termination"/>
    <property type="evidence" value="ECO:0007669"/>
    <property type="project" value="UniProtKB-UniRule"/>
</dbReference>
<protein>
    <recommendedName>
        <fullName evidence="7">Transcription termination/antitermination protein NusA</fullName>
    </recommendedName>
</protein>
<dbReference type="InterPro" id="IPR010995">
    <property type="entry name" value="DNA_repair_Rad51/TF_NusA_a-hlx"/>
</dbReference>
<dbReference type="PANTHER" id="PTHR22648">
    <property type="entry name" value="TRANSCRIPTION TERMINATION FACTOR NUSA"/>
    <property type="match status" value="1"/>
</dbReference>
<dbReference type="GO" id="GO:0003700">
    <property type="term" value="F:DNA-binding transcription factor activity"/>
    <property type="evidence" value="ECO:0007669"/>
    <property type="project" value="InterPro"/>
</dbReference>
<dbReference type="Pfam" id="PF08529">
    <property type="entry name" value="NusA_N"/>
    <property type="match status" value="2"/>
</dbReference>
<dbReference type="InterPro" id="IPR030842">
    <property type="entry name" value="TF_NusA_bacterial"/>
</dbReference>
<evidence type="ECO:0000256" key="5">
    <source>
        <dbReference type="ARBA" id="ARBA00023015"/>
    </source>
</evidence>